<accession>A0AA97I527</accession>
<keyword evidence="1 3" id="KW-0456">Lyase</keyword>
<dbReference type="Pfam" id="PF22645">
    <property type="entry name" value="GKRP_SIS_N"/>
    <property type="match status" value="1"/>
</dbReference>
<dbReference type="Gene3D" id="1.10.8.1080">
    <property type="match status" value="1"/>
</dbReference>
<protein>
    <recommendedName>
        <fullName evidence="3">N-acetylmuramic acid 6-phosphate etherase</fullName>
        <shortName evidence="3">MurNAc-6-P etherase</shortName>
        <ecNumber evidence="3">4.2.1.126</ecNumber>
    </recommendedName>
    <alternativeName>
        <fullName evidence="3">N-acetylmuramic acid 6-phosphate hydrolase</fullName>
    </alternativeName>
    <alternativeName>
        <fullName evidence="3">N-acetylmuramic acid 6-phosphate lyase</fullName>
    </alternativeName>
</protein>
<dbReference type="PROSITE" id="PS01272">
    <property type="entry name" value="GCKR"/>
    <property type="match status" value="1"/>
</dbReference>
<dbReference type="PANTHER" id="PTHR10088">
    <property type="entry name" value="GLUCOKINASE REGULATORY PROTEIN"/>
    <property type="match status" value="1"/>
</dbReference>
<evidence type="ECO:0000313" key="6">
    <source>
        <dbReference type="Proteomes" id="UP001305498"/>
    </source>
</evidence>
<sequence length="310" mass="32123">MTTPASASALPATERRNPASERLDELDTLDLLQTLNDADAEVSVAVRAALPALAELVDVAVRALERGGRVHYFGAGTSGRLAVLDAAELIPTFNLPPDVFVAHLAGGDDAMHRAIEGSEDSARDGAAEAAQIGDDDVVVGIAASGTTPYVRGALDAARARGAATGLITSNPDIDRRLVDIAVVADTGPEVLTGSTRLKAGTAAKMTLNAFSTAVMVRRGYTWSNLMVSVVATNRKLRERSVRILAEAAGLEPGAAQERLRAAEGDLKAALVSELGGVPLHIARQALADASGIVRRALDSLIPTERSASPN</sequence>
<keyword evidence="2 3" id="KW-0119">Carbohydrate metabolism</keyword>
<gene>
    <name evidence="3" type="primary">murQ</name>
    <name evidence="5" type="ORF">N8K70_13425</name>
</gene>
<dbReference type="InterPro" id="IPR005488">
    <property type="entry name" value="Etherase_MurQ"/>
</dbReference>
<dbReference type="GO" id="GO:0016835">
    <property type="term" value="F:carbon-oxygen lyase activity"/>
    <property type="evidence" value="ECO:0007669"/>
    <property type="project" value="UniProtKB-UniRule"/>
</dbReference>
<comment type="similarity">
    <text evidence="3">Belongs to the GCKR-like family. MurNAc-6-P etherase subfamily.</text>
</comment>
<comment type="subunit">
    <text evidence="3">Homodimer.</text>
</comment>
<comment type="function">
    <text evidence="3">Specifically catalyzes the cleavage of the D-lactyl ether substituent of MurNAc 6-phosphate, producing GlcNAc 6-phosphate and D-lactate.</text>
</comment>
<dbReference type="InterPro" id="IPR040190">
    <property type="entry name" value="MURQ/GCKR"/>
</dbReference>
<dbReference type="EC" id="4.2.1.126" evidence="3"/>
<evidence type="ECO:0000313" key="5">
    <source>
        <dbReference type="EMBL" id="WOF22379.1"/>
    </source>
</evidence>
<dbReference type="GO" id="GO:0016803">
    <property type="term" value="F:ether hydrolase activity"/>
    <property type="evidence" value="ECO:0007669"/>
    <property type="project" value="TreeGrafter"/>
</dbReference>
<dbReference type="HAMAP" id="MF_00068">
    <property type="entry name" value="MurQ"/>
    <property type="match status" value="1"/>
</dbReference>
<dbReference type="SUPFAM" id="SSF53697">
    <property type="entry name" value="SIS domain"/>
    <property type="match status" value="1"/>
</dbReference>
<dbReference type="Proteomes" id="UP001305498">
    <property type="component" value="Chromosome"/>
</dbReference>
<organism evidence="5 6">
    <name type="scientific">Microbacterium betulae</name>
    <dbReference type="NCBI Taxonomy" id="2981139"/>
    <lineage>
        <taxon>Bacteria</taxon>
        <taxon>Bacillati</taxon>
        <taxon>Actinomycetota</taxon>
        <taxon>Actinomycetes</taxon>
        <taxon>Micrococcales</taxon>
        <taxon>Microbacteriaceae</taxon>
        <taxon>Microbacterium</taxon>
    </lineage>
</organism>
<dbReference type="InterPro" id="IPR005486">
    <property type="entry name" value="Glucokinase_regulatory_CS"/>
</dbReference>
<feature type="active site" description="Proton donor" evidence="3">
    <location>
        <position position="88"/>
    </location>
</feature>
<dbReference type="PROSITE" id="PS51464">
    <property type="entry name" value="SIS"/>
    <property type="match status" value="1"/>
</dbReference>
<dbReference type="EMBL" id="CP118157">
    <property type="protein sequence ID" value="WOF22379.1"/>
    <property type="molecule type" value="Genomic_DNA"/>
</dbReference>
<dbReference type="Gene3D" id="3.40.50.10490">
    <property type="entry name" value="Glucose-6-phosphate isomerase like protein, domain 1"/>
    <property type="match status" value="1"/>
</dbReference>
<dbReference type="NCBIfam" id="NF003915">
    <property type="entry name" value="PRK05441.1"/>
    <property type="match status" value="1"/>
</dbReference>
<evidence type="ECO:0000256" key="2">
    <source>
        <dbReference type="ARBA" id="ARBA00023277"/>
    </source>
</evidence>
<dbReference type="GO" id="GO:0046348">
    <property type="term" value="P:amino sugar catabolic process"/>
    <property type="evidence" value="ECO:0007669"/>
    <property type="project" value="InterPro"/>
</dbReference>
<dbReference type="KEGG" id="mbet:N8K70_13425"/>
<dbReference type="AlphaFoldDB" id="A0AA97I527"/>
<comment type="pathway">
    <text evidence="3">Amino-sugar metabolism; N-acetylmuramate degradation.</text>
</comment>
<dbReference type="InterPro" id="IPR046348">
    <property type="entry name" value="SIS_dom_sf"/>
</dbReference>
<evidence type="ECO:0000256" key="1">
    <source>
        <dbReference type="ARBA" id="ARBA00023239"/>
    </source>
</evidence>
<dbReference type="PANTHER" id="PTHR10088:SF4">
    <property type="entry name" value="GLUCOKINASE REGULATORY PROTEIN"/>
    <property type="match status" value="1"/>
</dbReference>
<keyword evidence="6" id="KW-1185">Reference proteome</keyword>
<dbReference type="InterPro" id="IPR001347">
    <property type="entry name" value="SIS_dom"/>
</dbReference>
<dbReference type="GO" id="GO:0097367">
    <property type="term" value="F:carbohydrate derivative binding"/>
    <property type="evidence" value="ECO:0007669"/>
    <property type="project" value="InterPro"/>
</dbReference>
<dbReference type="RefSeq" id="WP_317138851.1">
    <property type="nucleotide sequence ID" value="NZ_CP118157.1"/>
</dbReference>
<feature type="active site" evidence="3">
    <location>
        <position position="119"/>
    </location>
</feature>
<name>A0AA97I527_9MICO</name>
<evidence type="ECO:0000256" key="3">
    <source>
        <dbReference type="HAMAP-Rule" id="MF_00068"/>
    </source>
</evidence>
<proteinExistence type="inferred from homology"/>
<dbReference type="NCBIfam" id="NF009222">
    <property type="entry name" value="PRK12570.1"/>
    <property type="match status" value="1"/>
</dbReference>
<evidence type="ECO:0000259" key="4">
    <source>
        <dbReference type="PROSITE" id="PS51464"/>
    </source>
</evidence>
<dbReference type="GO" id="GO:0009254">
    <property type="term" value="P:peptidoglycan turnover"/>
    <property type="evidence" value="ECO:0007669"/>
    <property type="project" value="TreeGrafter"/>
</dbReference>
<feature type="domain" description="SIS" evidence="4">
    <location>
        <begin position="60"/>
        <end position="220"/>
    </location>
</feature>
<comment type="catalytic activity">
    <reaction evidence="3">
        <text>N-acetyl-D-muramate 6-phosphate + H2O = N-acetyl-D-glucosamine 6-phosphate + (R)-lactate</text>
        <dbReference type="Rhea" id="RHEA:26410"/>
        <dbReference type="ChEBI" id="CHEBI:15377"/>
        <dbReference type="ChEBI" id="CHEBI:16004"/>
        <dbReference type="ChEBI" id="CHEBI:57513"/>
        <dbReference type="ChEBI" id="CHEBI:58722"/>
        <dbReference type="EC" id="4.2.1.126"/>
    </reaction>
</comment>
<comment type="miscellaneous">
    <text evidence="3">A lyase-type mechanism (elimination/hydration) is suggested for the cleavage of the lactyl ether bond of MurNAc 6-phosphate, with the formation of an alpha,beta-unsaturated aldehyde intermediate with (E)-stereochemistry, followed by the syn addition of water to give product.</text>
</comment>
<dbReference type="CDD" id="cd05007">
    <property type="entry name" value="SIS_Etherase"/>
    <property type="match status" value="1"/>
</dbReference>
<reference evidence="5 6" key="1">
    <citation type="submission" date="2023-02" db="EMBL/GenBank/DDBJ databases">
        <title>Microbacterium betulae sp. nov., isolated from birch wood.</title>
        <authorList>
            <person name="Pasciak M."/>
            <person name="Pawlik K.J."/>
            <person name="Martynowski D."/>
            <person name="Laczmanski L."/>
            <person name="Ciekot J."/>
            <person name="Szponar B."/>
            <person name="Wojcik-Fatla A."/>
            <person name="Mackiewicz B."/>
            <person name="Farian E."/>
            <person name="Cholewa G."/>
            <person name="Cholewa A."/>
            <person name="Dutkiewicz J."/>
        </authorList>
    </citation>
    <scope>NUCLEOTIDE SEQUENCE [LARGE SCALE GENOMIC DNA]</scope>
    <source>
        <strain evidence="5 6">AB</strain>
    </source>
</reference>